<dbReference type="InterPro" id="IPR016039">
    <property type="entry name" value="Thiolase-like"/>
</dbReference>
<dbReference type="InterPro" id="IPR032821">
    <property type="entry name" value="PKS_assoc"/>
</dbReference>
<dbReference type="InterPro" id="IPR016035">
    <property type="entry name" value="Acyl_Trfase/lysoPLipase"/>
</dbReference>
<protein>
    <submittedName>
        <fullName evidence="3">PfaB family protein</fullName>
    </submittedName>
</protein>
<comment type="caution">
    <text evidence="3">The sequence shown here is derived from an EMBL/GenBank/DDBJ whole genome shotgun (WGS) entry which is preliminary data.</text>
</comment>
<dbReference type="Pfam" id="PF16197">
    <property type="entry name" value="KAsynt_C_assoc"/>
    <property type="match status" value="1"/>
</dbReference>
<evidence type="ECO:0000313" key="3">
    <source>
        <dbReference type="EMBL" id="MDH6061599.1"/>
    </source>
</evidence>
<reference evidence="3 4" key="1">
    <citation type="journal article" date="2023" name="J. Phycol.">
        <title>Chrysosporum ovalisporum is synonymous with the true-branching cyanobacterium Umezakia natans (Nostocales/Aphanizomenonaceae).</title>
        <authorList>
            <person name="McGregor G.B."/>
            <person name="Sendall B.C."/>
            <person name="Niiyama Y."/>
            <person name="Tuji A."/>
            <person name="Willis A."/>
        </authorList>
    </citation>
    <scope>NUCLEOTIDE SEQUENCE [LARGE SCALE GENOMIC DNA]</scope>
    <source>
        <strain evidence="3 4">ANA360D</strain>
    </source>
</reference>
<dbReference type="Pfam" id="PF02801">
    <property type="entry name" value="Ketoacyl-synt_C"/>
    <property type="match status" value="2"/>
</dbReference>
<dbReference type="PANTHER" id="PTHR43074:SF1">
    <property type="entry name" value="BETA-KETOACYL SYNTHASE FAMILY PROTEIN-RELATED"/>
    <property type="match status" value="1"/>
</dbReference>
<dbReference type="SUPFAM" id="SSF52151">
    <property type="entry name" value="FabD/lysophospholipase-like"/>
    <property type="match status" value="1"/>
</dbReference>
<dbReference type="Gene3D" id="3.30.70.3290">
    <property type="match status" value="1"/>
</dbReference>
<feature type="domain" description="Ketosynthase family 3 (KS3)" evidence="2">
    <location>
        <begin position="1"/>
        <end position="450"/>
    </location>
</feature>
<dbReference type="InterPro" id="IPR020841">
    <property type="entry name" value="PKS_Beta-ketoAc_synthase_dom"/>
</dbReference>
<dbReference type="Gene3D" id="3.40.366.10">
    <property type="entry name" value="Malonyl-Coenzyme A Acyl Carrier Protein, domain 2"/>
    <property type="match status" value="2"/>
</dbReference>
<dbReference type="EMBL" id="JANQDH010000094">
    <property type="protein sequence ID" value="MDH6061599.1"/>
    <property type="molecule type" value="Genomic_DNA"/>
</dbReference>
<dbReference type="InterPro" id="IPR014031">
    <property type="entry name" value="Ketoacyl_synth_C"/>
</dbReference>
<evidence type="ECO:0000259" key="2">
    <source>
        <dbReference type="PROSITE" id="PS52004"/>
    </source>
</evidence>
<sequence length="1497" mass="164740">MEKIAVIGISCLFPGADNPEKYWQNLIDQKDLTSYANQEQMGVDAKLFYDPVKGKTDKYYCMKGGYIRDFQFDASGYKIPPAMLENLDPLYQWCLYVSQKALQDSGYLNNSSVLSNCGVILGNHSDPTRFSRRFFTSIYHRVINSAIQELLEDKSYSLPGLSSGLSAGNAVLPGYAAGLIAQALSLSRINFCLDAACASSLYAIKLACDYLLSGKADLMLAGAVSCSDPLFHHLAFSIFQAYPQNDVTCPLDRSSQGIISSQGAGMVVLKRYDHALGDGDRIYAIINGIGLSNDGKGKFVLNPNTKGQILALERAYQNAEINPQSIDYIECHATGTPVGDMTELNSMDAYFSRYQARPLIGSVKSNLGHLLIAAGMTSLIKVILSMNKGMIPATINLTEPLSSQMGNISAHQIVNTNIPWPNNSFTHNPVWAAVSAFGFGGTNAHLIIESSKPEQVPEKSHPSPTAVQNPLAIVGMAACLGACKDVDALERTIYTGQQHFIPVPPQRWRGIESQPQLLQDHGFEDGKAPDGAYIQDFDVDFLRFKLPPREEDHLIPQQLLLMKVADDAIKDAGLREGGNVAVIVAMAMELEINQFLGRVDLSWQVPSSLPTENVTLSPGKVAELATTVKNSLYPEVSLNRCTSFAGNIMATRISALWDFSGAAFTVSGEENSVFKALEIAQMLLNRGEVDAVVVGSVDLAGGLENVLWRHQLAPINTGTKTLSYDINANGWMVGEGAGAVVLKREQTARQQQERIYATIDAIALVQNNSPDKSPQSIEESCHQAFDTAKVKPQDIGYLEVFASGIAPEDAAEITGLNLAYQHQKKSPTDHLTCCIGSIKANIGHTYAASGMASLIKTALCLYNQYIPGTPHWSKPKSFPEHWQDSIFYVAQESRTWFLEPSIPKRIAAINGLGSDGSYAHLILSEAPSQKQRSSHYLQQTPFYLFLIAADDQGTLLTQINTLKQHIEHSECLAITAAQTYETFQQSLRAKYKLAIVGHDREELLTEINWAVNSIPTAFQHQSEWKTPLGSYFTANPLGKKGKIAFVYPGMASSDIGVGKDVFRLFPHLYDNFSRWTSNVSQALSEKLIYPRSLTQPSTAASEFFKNGAAMCFTGISLATLYTHILQNYFSVKPQVACGYSQGEASAMFLALGVWHPQSHLIHGSNTQTAFFTSPLFKTQLCGDCVLGRELWGLPLTLPPGEGRFWISYLLKAPASAVMEILKSEHQVYLTFINTPEEVIIAGKPESCLKVIDQLKCRYVTINFDSILHCDLVRAAHDDLLQVHSYAIENTPDIDFYSAVTGDRLVVDSNQIARNSTEIVCQTVDFPRLINRVYQDGVRIFIEVGAKNNCSRWIDANLKELEHLAIAINHKGVDDHTNIIRLLAKLISHDVDVDLSPLYLSLSKKSTVKSMMSLTKTITLGGARIYDHIFNADNQARFQPEMISQSLKNSDSKTMMSPSMPVNNLKIMQVQIAKSQTMNNSTQSAYTKLSNIVWTVEM</sequence>
<keyword evidence="1" id="KW-0808">Transferase</keyword>
<dbReference type="PROSITE" id="PS52004">
    <property type="entry name" value="KS3_2"/>
    <property type="match status" value="2"/>
</dbReference>
<evidence type="ECO:0000256" key="1">
    <source>
        <dbReference type="RuleBase" id="RU003694"/>
    </source>
</evidence>
<dbReference type="SMART" id="SM00827">
    <property type="entry name" value="PKS_AT"/>
    <property type="match status" value="1"/>
</dbReference>
<dbReference type="GO" id="GO:0016746">
    <property type="term" value="F:acyltransferase activity"/>
    <property type="evidence" value="ECO:0007669"/>
    <property type="project" value="InterPro"/>
</dbReference>
<dbReference type="SUPFAM" id="SSF53901">
    <property type="entry name" value="Thiolase-like"/>
    <property type="match status" value="3"/>
</dbReference>
<organism evidence="3 4">
    <name type="scientific">Chrysosporum bergii ANA360D</name>
    <dbReference type="NCBI Taxonomy" id="617107"/>
    <lineage>
        <taxon>Bacteria</taxon>
        <taxon>Bacillati</taxon>
        <taxon>Cyanobacteriota</taxon>
        <taxon>Cyanophyceae</taxon>
        <taxon>Nostocales</taxon>
        <taxon>Nodulariaceae</taxon>
        <taxon>Chrysosporum</taxon>
    </lineage>
</organism>
<proteinExistence type="inferred from homology"/>
<dbReference type="Pfam" id="PF00109">
    <property type="entry name" value="ketoacyl-synt"/>
    <property type="match status" value="2"/>
</dbReference>
<dbReference type="SMART" id="SM00825">
    <property type="entry name" value="PKS_KS"/>
    <property type="match status" value="1"/>
</dbReference>
<dbReference type="InterPro" id="IPR001227">
    <property type="entry name" value="Ac_transferase_dom_sf"/>
</dbReference>
<evidence type="ECO:0000313" key="4">
    <source>
        <dbReference type="Proteomes" id="UP001159387"/>
    </source>
</evidence>
<keyword evidence="4" id="KW-1185">Reference proteome</keyword>
<name>A0AA43GTR9_9CYAN</name>
<dbReference type="InterPro" id="IPR014181">
    <property type="entry name" value="Omega3_polyunsat_FA_synth-like"/>
</dbReference>
<dbReference type="InterPro" id="IPR052568">
    <property type="entry name" value="PKS-FAS_Synthase"/>
</dbReference>
<comment type="similarity">
    <text evidence="1">Belongs to the thiolase-like superfamily. Beta-ketoacyl-ACP synthases family.</text>
</comment>
<dbReference type="Gene3D" id="3.40.47.10">
    <property type="match status" value="2"/>
</dbReference>
<dbReference type="InterPro" id="IPR014043">
    <property type="entry name" value="Acyl_transferase_dom"/>
</dbReference>
<dbReference type="Proteomes" id="UP001159387">
    <property type="component" value="Unassembled WGS sequence"/>
</dbReference>
<dbReference type="CDD" id="cd00833">
    <property type="entry name" value="PKS"/>
    <property type="match status" value="2"/>
</dbReference>
<dbReference type="NCBIfam" id="TIGR02816">
    <property type="entry name" value="pfaB_fam"/>
    <property type="match status" value="1"/>
</dbReference>
<dbReference type="InterPro" id="IPR014030">
    <property type="entry name" value="Ketoacyl_synth_N"/>
</dbReference>
<gene>
    <name evidence="3" type="ORF">NWP17_14340</name>
</gene>
<feature type="domain" description="Ketosynthase family 3 (KS3)" evidence="2">
    <location>
        <begin position="468"/>
        <end position="925"/>
    </location>
</feature>
<dbReference type="RefSeq" id="WP_280655569.1">
    <property type="nucleotide sequence ID" value="NZ_JANQDH010000094.1"/>
</dbReference>
<dbReference type="PANTHER" id="PTHR43074">
    <property type="entry name" value="OMEGA-3 POLYUNSATURATED FATTY ACID SYNTHASE PFAB-RELATED"/>
    <property type="match status" value="1"/>
</dbReference>
<accession>A0AA43GTR9</accession>